<organism evidence="1 2">
    <name type="scientific">Paenibacillus cisolokensis</name>
    <dbReference type="NCBI Taxonomy" id="1658519"/>
    <lineage>
        <taxon>Bacteria</taxon>
        <taxon>Bacillati</taxon>
        <taxon>Bacillota</taxon>
        <taxon>Bacilli</taxon>
        <taxon>Bacillales</taxon>
        <taxon>Paenibacillaceae</taxon>
        <taxon>Paenibacillus</taxon>
    </lineage>
</organism>
<evidence type="ECO:0000313" key="1">
    <source>
        <dbReference type="EMBL" id="GIQ63426.1"/>
    </source>
</evidence>
<comment type="caution">
    <text evidence="1">The sequence shown here is derived from an EMBL/GenBank/DDBJ whole genome shotgun (WGS) entry which is preliminary data.</text>
</comment>
<sequence length="112" mass="12623">MRIPRLLMYNRLTRSEPVHPVIRSAAYDSFGENGFAHDSLHPPDAKRSASTERSGVFVGIPAADWAGELGETARLPFVHGAPNSRAVILKRYEWSQSYERLPLRGRHIDRQG</sequence>
<evidence type="ECO:0000313" key="2">
    <source>
        <dbReference type="Proteomes" id="UP000680304"/>
    </source>
</evidence>
<name>A0ABQ4N5K3_9BACL</name>
<gene>
    <name evidence="1" type="ORF">PACILC2_19940</name>
</gene>
<dbReference type="RefSeq" id="WP_213528594.1">
    <property type="nucleotide sequence ID" value="NZ_BOVJ01000062.1"/>
</dbReference>
<keyword evidence="2" id="KW-1185">Reference proteome</keyword>
<reference evidence="1 2" key="1">
    <citation type="submission" date="2021-04" db="EMBL/GenBank/DDBJ databases">
        <title>Draft genome sequence of Paenibacillus cisolokensis, LC2-13A.</title>
        <authorList>
            <person name="Uke A."/>
            <person name="Chhe C."/>
            <person name="Baramee S."/>
            <person name="Kosugi A."/>
        </authorList>
    </citation>
    <scope>NUCLEOTIDE SEQUENCE [LARGE SCALE GENOMIC DNA]</scope>
    <source>
        <strain evidence="1 2">LC2-13A</strain>
    </source>
</reference>
<proteinExistence type="predicted"/>
<dbReference type="EMBL" id="BOVJ01000062">
    <property type="protein sequence ID" value="GIQ63426.1"/>
    <property type="molecule type" value="Genomic_DNA"/>
</dbReference>
<dbReference type="Proteomes" id="UP000680304">
    <property type="component" value="Unassembled WGS sequence"/>
</dbReference>
<accession>A0ABQ4N5K3</accession>
<protein>
    <submittedName>
        <fullName evidence="1">Uncharacterized protein</fullName>
    </submittedName>
</protein>